<keyword evidence="3 7" id="KW-1133">Transmembrane helix</keyword>
<dbReference type="AlphaFoldDB" id="A0A176VYE3"/>
<dbReference type="InterPro" id="IPR050369">
    <property type="entry name" value="RBOH/FRE"/>
</dbReference>
<evidence type="ECO:0000313" key="10">
    <source>
        <dbReference type="Proteomes" id="UP000077202"/>
    </source>
</evidence>
<sequence>MELVSTGHGLWRSRDGCSSWGAARALSRKRDFERGRATVRLDKSKRKRSRAESKRGKEGRREGGRAKGKRRNRCTALRCEKGVGLKSLKIRSASVSGSGALNDDVMEGCGCPRRTGEKHSPMGNTNGNEPESKMKRVSLKELANSALQWTLWILLCLITLVFFGTLMIMDTGLGQKLVLDWLALTQTEAWGDSGVFILLFSGPIFALVFVGSVYLYLYPRSSGRVRKRKEARPSLGAHPVIVSGPLGVVTSAELFWIIGMLLFAAWMLIIYLVKTFPSLAEQYPEASTAELGSILLRLIDIPFEHAAKYHVWLGHFTMTLFTLHGICFIGPWYFEGRLDKIFHWDPHRIAILPGVIALAGGLLMWSTSFQYTRTRAFELFYYTHHLYIVFVVGMVLHVGDFVVGVAFAGIFLFAFDRFLRFCQSRKEVGVLSATLLPCGTYEVVLPKTADLAYNELSFVFLNVPSINRLQWHPFSVSSSPEDSPHHMRLLIKPLGTWTRKLGEAVSKAAISRCPLKLNAGVEGPYGHESSYFLEYEALLLVAGGVGVSPFVAVIRDLLHRYKRNEPGLPHDVTLVWAVKTHKELRILDSLQPILTYPDYALHLKLNVKAYVTKESLEDLEIGEDEVTLTHLETMYDSTAEQRTISHLVGSGNILWISAAIAASIFGYILFTGLVGVFYLFPKDHNSHSVVPWWIRGLIVLAGMVVGVCVFGGSVICIWYLFGCTSKKKARRERDESGSSEALLNGSHEEFESCNNFRVQKLIQRSNTVYGVRPDLQDIFDSCAKRFSGSNIGVLVCGPEGMQSSVAEQCRAFNTVLHHRHQTGFSYHSVSFDL</sequence>
<feature type="transmembrane region" description="Helical" evidence="7">
    <location>
        <begin position="195"/>
        <end position="218"/>
    </location>
</feature>
<feature type="domain" description="FAD-binding FR-type" evidence="8">
    <location>
        <begin position="423"/>
        <end position="531"/>
    </location>
</feature>
<dbReference type="InterPro" id="IPR013121">
    <property type="entry name" value="Fe_red_NAD-bd_6"/>
</dbReference>
<feature type="region of interest" description="Disordered" evidence="6">
    <location>
        <begin position="113"/>
        <end position="132"/>
    </location>
</feature>
<dbReference type="SFLD" id="SFLDG01168">
    <property type="entry name" value="Ferric_reductase_subgroup_(FRE"/>
    <property type="match status" value="1"/>
</dbReference>
<dbReference type="Pfam" id="PF01794">
    <property type="entry name" value="Ferric_reduct"/>
    <property type="match status" value="1"/>
</dbReference>
<keyword evidence="4" id="KW-0560">Oxidoreductase</keyword>
<dbReference type="Pfam" id="PF08030">
    <property type="entry name" value="NAD_binding_6"/>
    <property type="match status" value="2"/>
</dbReference>
<organism evidence="9 10">
    <name type="scientific">Marchantia polymorpha subsp. ruderalis</name>
    <dbReference type="NCBI Taxonomy" id="1480154"/>
    <lineage>
        <taxon>Eukaryota</taxon>
        <taxon>Viridiplantae</taxon>
        <taxon>Streptophyta</taxon>
        <taxon>Embryophyta</taxon>
        <taxon>Marchantiophyta</taxon>
        <taxon>Marchantiopsida</taxon>
        <taxon>Marchantiidae</taxon>
        <taxon>Marchantiales</taxon>
        <taxon>Marchantiaceae</taxon>
        <taxon>Marchantia</taxon>
    </lineage>
</organism>
<dbReference type="PROSITE" id="PS51384">
    <property type="entry name" value="FAD_FR"/>
    <property type="match status" value="1"/>
</dbReference>
<evidence type="ECO:0000313" key="9">
    <source>
        <dbReference type="EMBL" id="OAE25787.1"/>
    </source>
</evidence>
<dbReference type="PANTHER" id="PTHR11972:SF69">
    <property type="entry name" value="FERRIC REDUCTION OXIDASE 6-RELATED"/>
    <property type="match status" value="1"/>
</dbReference>
<dbReference type="GO" id="GO:0000293">
    <property type="term" value="F:ferric-chelate reductase activity"/>
    <property type="evidence" value="ECO:0007669"/>
    <property type="project" value="TreeGrafter"/>
</dbReference>
<dbReference type="PANTHER" id="PTHR11972">
    <property type="entry name" value="NADPH OXIDASE"/>
    <property type="match status" value="1"/>
</dbReference>
<proteinExistence type="predicted"/>
<feature type="transmembrane region" description="Helical" evidence="7">
    <location>
        <begin position="653"/>
        <end position="680"/>
    </location>
</feature>
<dbReference type="InterPro" id="IPR017927">
    <property type="entry name" value="FAD-bd_FR_type"/>
</dbReference>
<feature type="transmembrane region" description="Helical" evidence="7">
    <location>
        <begin position="692"/>
        <end position="721"/>
    </location>
</feature>
<comment type="caution">
    <text evidence="9">The sequence shown here is derived from an EMBL/GenBank/DDBJ whole genome shotgun (WGS) entry which is preliminary data.</text>
</comment>
<feature type="transmembrane region" description="Helical" evidence="7">
    <location>
        <begin position="312"/>
        <end position="334"/>
    </location>
</feature>
<evidence type="ECO:0000256" key="2">
    <source>
        <dbReference type="ARBA" id="ARBA00022692"/>
    </source>
</evidence>
<dbReference type="InterPro" id="IPR013112">
    <property type="entry name" value="FAD-bd_8"/>
</dbReference>
<feature type="compositionally biased region" description="Basic and acidic residues" evidence="6">
    <location>
        <begin position="50"/>
        <end position="65"/>
    </location>
</feature>
<evidence type="ECO:0000256" key="3">
    <source>
        <dbReference type="ARBA" id="ARBA00022989"/>
    </source>
</evidence>
<feature type="compositionally biased region" description="Basic and acidic residues" evidence="6">
    <location>
        <begin position="28"/>
        <end position="42"/>
    </location>
</feature>
<dbReference type="InterPro" id="IPR013130">
    <property type="entry name" value="Fe3_Rdtase_TM_dom"/>
</dbReference>
<evidence type="ECO:0000256" key="1">
    <source>
        <dbReference type="ARBA" id="ARBA00004141"/>
    </source>
</evidence>
<dbReference type="Pfam" id="PF08022">
    <property type="entry name" value="FAD_binding_8"/>
    <property type="match status" value="1"/>
</dbReference>
<dbReference type="SFLD" id="SFLDS00052">
    <property type="entry name" value="Ferric_Reductase_Domain"/>
    <property type="match status" value="1"/>
</dbReference>
<evidence type="ECO:0000259" key="8">
    <source>
        <dbReference type="PROSITE" id="PS51384"/>
    </source>
</evidence>
<dbReference type="SUPFAM" id="SSF52343">
    <property type="entry name" value="Ferredoxin reductase-like, C-terminal NADP-linked domain"/>
    <property type="match status" value="1"/>
</dbReference>
<evidence type="ECO:0000256" key="6">
    <source>
        <dbReference type="SAM" id="MobiDB-lite"/>
    </source>
</evidence>
<reference evidence="9" key="1">
    <citation type="submission" date="2016-03" db="EMBL/GenBank/DDBJ databases">
        <title>Mechanisms controlling the formation of the plant cell surface in tip-growing cells are functionally conserved among land plants.</title>
        <authorList>
            <person name="Honkanen S."/>
            <person name="Jones V.A."/>
            <person name="Morieri G."/>
            <person name="Champion C."/>
            <person name="Hetherington A.J."/>
            <person name="Kelly S."/>
            <person name="Saint-Marcoux D."/>
            <person name="Proust H."/>
            <person name="Prescott H."/>
            <person name="Dolan L."/>
        </authorList>
    </citation>
    <scope>NUCLEOTIDE SEQUENCE [LARGE SCALE GENOMIC DNA]</scope>
    <source>
        <tissue evidence="9">Whole gametophyte</tissue>
    </source>
</reference>
<dbReference type="InterPro" id="IPR039261">
    <property type="entry name" value="FNR_nucleotide-bd"/>
</dbReference>
<keyword evidence="10" id="KW-1185">Reference proteome</keyword>
<dbReference type="EMBL" id="LVLJ01002295">
    <property type="protein sequence ID" value="OAE25787.1"/>
    <property type="molecule type" value="Genomic_DNA"/>
</dbReference>
<dbReference type="SUPFAM" id="SSF63380">
    <property type="entry name" value="Riboflavin synthase domain-like"/>
    <property type="match status" value="1"/>
</dbReference>
<feature type="transmembrane region" description="Helical" evidence="7">
    <location>
        <begin position="149"/>
        <end position="169"/>
    </location>
</feature>
<feature type="transmembrane region" description="Helical" evidence="7">
    <location>
        <begin position="254"/>
        <end position="273"/>
    </location>
</feature>
<feature type="transmembrane region" description="Helical" evidence="7">
    <location>
        <begin position="346"/>
        <end position="366"/>
    </location>
</feature>
<dbReference type="CDD" id="cd06186">
    <property type="entry name" value="NOX_Duox_like_FAD_NADP"/>
    <property type="match status" value="1"/>
</dbReference>
<dbReference type="Proteomes" id="UP000077202">
    <property type="component" value="Unassembled WGS sequence"/>
</dbReference>
<dbReference type="GO" id="GO:0005886">
    <property type="term" value="C:plasma membrane"/>
    <property type="evidence" value="ECO:0007669"/>
    <property type="project" value="TreeGrafter"/>
</dbReference>
<evidence type="ECO:0000256" key="7">
    <source>
        <dbReference type="SAM" id="Phobius"/>
    </source>
</evidence>
<feature type="region of interest" description="Disordered" evidence="6">
    <location>
        <begin position="28"/>
        <end position="72"/>
    </location>
</feature>
<evidence type="ECO:0000256" key="4">
    <source>
        <dbReference type="ARBA" id="ARBA00023002"/>
    </source>
</evidence>
<gene>
    <name evidence="9" type="ORF">AXG93_4368s2480</name>
</gene>
<feature type="transmembrane region" description="Helical" evidence="7">
    <location>
        <begin position="386"/>
        <end position="415"/>
    </location>
</feature>
<name>A0A176VYE3_MARPO</name>
<comment type="subcellular location">
    <subcellularLocation>
        <location evidence="1">Membrane</location>
        <topology evidence="1">Multi-pass membrane protein</topology>
    </subcellularLocation>
</comment>
<evidence type="ECO:0000256" key="5">
    <source>
        <dbReference type="ARBA" id="ARBA00023136"/>
    </source>
</evidence>
<keyword evidence="2 7" id="KW-0812">Transmembrane</keyword>
<dbReference type="InterPro" id="IPR017938">
    <property type="entry name" value="Riboflavin_synthase-like_b-brl"/>
</dbReference>
<dbReference type="Gene3D" id="3.40.50.80">
    <property type="entry name" value="Nucleotide-binding domain of ferredoxin-NADP reductase (FNR) module"/>
    <property type="match status" value="2"/>
</dbReference>
<accession>A0A176VYE3</accession>
<protein>
    <recommendedName>
        <fullName evidence="8">FAD-binding FR-type domain-containing protein</fullName>
    </recommendedName>
</protein>
<keyword evidence="5 7" id="KW-0472">Membrane</keyword>